<dbReference type="EMBL" id="CBSZ010000155">
    <property type="protein sequence ID" value="CDH24099.1"/>
    <property type="molecule type" value="Genomic_DNA"/>
</dbReference>
<feature type="transmembrane region" description="Helical" evidence="1">
    <location>
        <begin position="21"/>
        <end position="43"/>
    </location>
</feature>
<keyword evidence="1" id="KW-1133">Transmembrane helix</keyword>
<reference evidence="2" key="1">
    <citation type="submission" date="2013-07" db="EMBL/GenBank/DDBJ databases">
        <title>Sub-species coevolution in mutualistic symbiosis.</title>
        <authorList>
            <person name="Murfin K."/>
            <person name="Klassen J."/>
            <person name="Lee M."/>
            <person name="Forst S."/>
            <person name="Stock P."/>
            <person name="Goodrich-Blair H."/>
        </authorList>
    </citation>
    <scope>NUCLEOTIDE SEQUENCE [LARGE SCALE GENOMIC DNA]</scope>
    <source>
        <strain evidence="2">Kraussei Becker Underwood</strain>
    </source>
</reference>
<organism evidence="2">
    <name type="scientific">Xenorhabdus bovienii str. kraussei Becker Underwood</name>
    <dbReference type="NCBI Taxonomy" id="1398204"/>
    <lineage>
        <taxon>Bacteria</taxon>
        <taxon>Pseudomonadati</taxon>
        <taxon>Pseudomonadota</taxon>
        <taxon>Gammaproteobacteria</taxon>
        <taxon>Enterobacterales</taxon>
        <taxon>Morganellaceae</taxon>
        <taxon>Xenorhabdus</taxon>
    </lineage>
</organism>
<evidence type="ECO:0000256" key="1">
    <source>
        <dbReference type="SAM" id="Phobius"/>
    </source>
</evidence>
<sequence>MKDRAFSKRWFKNIFCFFIKEIIWSNIPVVAVFIWGILSLYLFPDDWGVATSVGSVIIVALYFILIYINEKKKS</sequence>
<keyword evidence="1" id="KW-0812">Transmembrane</keyword>
<keyword evidence="1" id="KW-0472">Membrane</keyword>
<proteinExistence type="predicted"/>
<evidence type="ECO:0000313" key="2">
    <source>
        <dbReference type="EMBL" id="CDH24099.1"/>
    </source>
</evidence>
<protein>
    <submittedName>
        <fullName evidence="2">Uncharacterized protein</fullName>
    </submittedName>
</protein>
<accession>A0A077PW72</accession>
<dbReference type="AlphaFoldDB" id="A0A077PW72"/>
<name>A0A077PW72_XENBV</name>
<gene>
    <name evidence="2" type="ORF">XBKB1_2380015</name>
</gene>
<dbReference type="Proteomes" id="UP000028493">
    <property type="component" value="Unassembled WGS sequence"/>
</dbReference>
<dbReference type="RefSeq" id="WP_038196517.1">
    <property type="nucleotide sequence ID" value="NZ_CAWLXS010000232.1"/>
</dbReference>
<feature type="transmembrane region" description="Helical" evidence="1">
    <location>
        <begin position="49"/>
        <end position="68"/>
    </location>
</feature>
<comment type="caution">
    <text evidence="2">The sequence shown here is derived from an EMBL/GenBank/DDBJ whole genome shotgun (WGS) entry which is preliminary data.</text>
</comment>
<dbReference type="HOGENOM" id="CLU_2686964_0_0_6"/>